<dbReference type="Pfam" id="PF13490">
    <property type="entry name" value="zf-HC2"/>
    <property type="match status" value="1"/>
</dbReference>
<reference evidence="3 4" key="1">
    <citation type="submission" date="2020-10" db="EMBL/GenBank/DDBJ databases">
        <title>Complete genome sequence of Paludibaculum fermentans P105T, a facultatively anaerobic acidobacterium capable of dissimilatory Fe(III) reduction.</title>
        <authorList>
            <person name="Dedysh S.N."/>
            <person name="Beletsky A.V."/>
            <person name="Kulichevskaya I.S."/>
            <person name="Mardanov A.V."/>
            <person name="Ravin N.V."/>
        </authorList>
    </citation>
    <scope>NUCLEOTIDE SEQUENCE [LARGE SCALE GENOMIC DNA]</scope>
    <source>
        <strain evidence="3 4">P105</strain>
    </source>
</reference>
<keyword evidence="4" id="KW-1185">Reference proteome</keyword>
<dbReference type="KEGG" id="pfer:IRI77_09010"/>
<feature type="region of interest" description="Disordered" evidence="1">
    <location>
        <begin position="80"/>
        <end position="112"/>
    </location>
</feature>
<evidence type="ECO:0000256" key="1">
    <source>
        <dbReference type="SAM" id="MobiDB-lite"/>
    </source>
</evidence>
<gene>
    <name evidence="3" type="ORF">IRI77_09010</name>
</gene>
<dbReference type="RefSeq" id="WP_194451738.1">
    <property type="nucleotide sequence ID" value="NZ_CP063849.1"/>
</dbReference>
<protein>
    <submittedName>
        <fullName evidence="3">Zf-HC2 domain-containing protein</fullName>
    </submittedName>
</protein>
<dbReference type="EMBL" id="CP063849">
    <property type="protein sequence ID" value="QOY90076.1"/>
    <property type="molecule type" value="Genomic_DNA"/>
</dbReference>
<evidence type="ECO:0000313" key="3">
    <source>
        <dbReference type="EMBL" id="QOY90076.1"/>
    </source>
</evidence>
<feature type="domain" description="Putative zinc-finger" evidence="2">
    <location>
        <begin position="30"/>
        <end position="56"/>
    </location>
</feature>
<feature type="compositionally biased region" description="Low complexity" evidence="1">
    <location>
        <begin position="93"/>
        <end position="112"/>
    </location>
</feature>
<evidence type="ECO:0000259" key="2">
    <source>
        <dbReference type="Pfam" id="PF13490"/>
    </source>
</evidence>
<proteinExistence type="predicted"/>
<dbReference type="Proteomes" id="UP000593892">
    <property type="component" value="Chromosome"/>
</dbReference>
<organism evidence="3 4">
    <name type="scientific">Paludibaculum fermentans</name>
    <dbReference type="NCBI Taxonomy" id="1473598"/>
    <lineage>
        <taxon>Bacteria</taxon>
        <taxon>Pseudomonadati</taxon>
        <taxon>Acidobacteriota</taxon>
        <taxon>Terriglobia</taxon>
        <taxon>Bryobacterales</taxon>
        <taxon>Bryobacteraceae</taxon>
        <taxon>Paludibaculum</taxon>
    </lineage>
</organism>
<evidence type="ECO:0000313" key="4">
    <source>
        <dbReference type="Proteomes" id="UP000593892"/>
    </source>
</evidence>
<accession>A0A7S7NUH9</accession>
<dbReference type="AlphaFoldDB" id="A0A7S7NUH9"/>
<name>A0A7S7NUH9_PALFE</name>
<sequence length="124" mass="13758">MTSLGWEDDGAQEGLMLRRSVGKCLTEAEMEDYLANRLSGVTREVIEEHLLVCAKCLDSVEQEEEFAGVFRSAAMQVEAEEMEKSFSGEEPGTGETASEAEPEGAPAAEPEGWWARMWNRVRGR</sequence>
<dbReference type="InterPro" id="IPR027383">
    <property type="entry name" value="Znf_put"/>
</dbReference>